<dbReference type="AlphaFoldDB" id="A0A427YD75"/>
<evidence type="ECO:0000256" key="1">
    <source>
        <dbReference type="SAM" id="MobiDB-lite"/>
    </source>
</evidence>
<protein>
    <submittedName>
        <fullName evidence="2">Uncharacterized protein</fullName>
    </submittedName>
</protein>
<organism evidence="2 3">
    <name type="scientific">Saitozyma podzolica</name>
    <dbReference type="NCBI Taxonomy" id="1890683"/>
    <lineage>
        <taxon>Eukaryota</taxon>
        <taxon>Fungi</taxon>
        <taxon>Dikarya</taxon>
        <taxon>Basidiomycota</taxon>
        <taxon>Agaricomycotina</taxon>
        <taxon>Tremellomycetes</taxon>
        <taxon>Tremellales</taxon>
        <taxon>Trimorphomycetaceae</taxon>
        <taxon>Saitozyma</taxon>
    </lineage>
</organism>
<sequence length="114" mass="12405">MGFTRSRYRCPADSHTSIGDHDAVGGSELKNRRIHIETRRANEKGVAEVTEELLDRARDGRSAVDDCDPPFVTPEAVAEHNSVDKGIFLEISPAKTPGDVGYCTSHRQDVAGPS</sequence>
<feature type="region of interest" description="Disordered" evidence="1">
    <location>
        <begin position="1"/>
        <end position="25"/>
    </location>
</feature>
<dbReference type="EMBL" id="RSCD01000015">
    <property type="protein sequence ID" value="RSH89111.1"/>
    <property type="molecule type" value="Genomic_DNA"/>
</dbReference>
<dbReference type="Proteomes" id="UP000279259">
    <property type="component" value="Unassembled WGS sequence"/>
</dbReference>
<evidence type="ECO:0000313" key="3">
    <source>
        <dbReference type="Proteomes" id="UP000279259"/>
    </source>
</evidence>
<reference evidence="2 3" key="1">
    <citation type="submission" date="2018-11" db="EMBL/GenBank/DDBJ databases">
        <title>Genome sequence of Saitozyma podzolica DSM 27192.</title>
        <authorList>
            <person name="Aliyu H."/>
            <person name="Gorte O."/>
            <person name="Ochsenreither K."/>
        </authorList>
    </citation>
    <scope>NUCLEOTIDE SEQUENCE [LARGE SCALE GENOMIC DNA]</scope>
    <source>
        <strain evidence="2 3">DSM 27192</strain>
    </source>
</reference>
<gene>
    <name evidence="2" type="ORF">EHS25_002777</name>
</gene>
<comment type="caution">
    <text evidence="2">The sequence shown here is derived from an EMBL/GenBank/DDBJ whole genome shotgun (WGS) entry which is preliminary data.</text>
</comment>
<accession>A0A427YD75</accession>
<evidence type="ECO:0000313" key="2">
    <source>
        <dbReference type="EMBL" id="RSH89111.1"/>
    </source>
</evidence>
<name>A0A427YD75_9TREE</name>
<proteinExistence type="predicted"/>
<keyword evidence="3" id="KW-1185">Reference proteome</keyword>